<dbReference type="Pfam" id="PF12412">
    <property type="entry name" value="DUF3667"/>
    <property type="match status" value="1"/>
</dbReference>
<proteinExistence type="predicted"/>
<keyword evidence="1" id="KW-0472">Membrane</keyword>
<dbReference type="InterPro" id="IPR022134">
    <property type="entry name" value="DUF3667"/>
</dbReference>
<keyword evidence="1" id="KW-0812">Transmembrane</keyword>
<accession>A0ABM9NQ04</accession>
<feature type="transmembrane region" description="Helical" evidence="1">
    <location>
        <begin position="156"/>
        <end position="177"/>
    </location>
</feature>
<name>A0ABM9NQ04_9FLAO</name>
<dbReference type="RefSeq" id="WP_348709489.1">
    <property type="nucleotide sequence ID" value="NZ_CAXIXY010000003.1"/>
</dbReference>
<keyword evidence="1" id="KW-1133">Transmembrane helix</keyword>
<reference evidence="2 3" key="1">
    <citation type="submission" date="2024-05" db="EMBL/GenBank/DDBJ databases">
        <authorList>
            <person name="Duchaud E."/>
        </authorList>
    </citation>
    <scope>NUCLEOTIDE SEQUENCE [LARGE SCALE GENOMIC DNA]</scope>
    <source>
        <strain evidence="2">Ena-SAMPLE-TAB-13-05-2024-13:56:06:370-140302</strain>
    </source>
</reference>
<feature type="transmembrane region" description="Helical" evidence="1">
    <location>
        <begin position="183"/>
        <end position="201"/>
    </location>
</feature>
<evidence type="ECO:0000256" key="1">
    <source>
        <dbReference type="SAM" id="Phobius"/>
    </source>
</evidence>
<evidence type="ECO:0000313" key="2">
    <source>
        <dbReference type="EMBL" id="CAL2074573.1"/>
    </source>
</evidence>
<dbReference type="EMBL" id="CAXIXY010000003">
    <property type="protein sequence ID" value="CAL2074573.1"/>
    <property type="molecule type" value="Genomic_DNA"/>
</dbReference>
<feature type="transmembrane region" description="Helical" evidence="1">
    <location>
        <begin position="130"/>
        <end position="147"/>
    </location>
</feature>
<evidence type="ECO:0008006" key="4">
    <source>
        <dbReference type="Google" id="ProtNLM"/>
    </source>
</evidence>
<sequence>MICISCGYDHDEKFCPNCGEKRDTQKITFGSTIESTFATITSMDKGFLYNIKNLTIRPKTTIEEYIRGKRKGIFNPVSFLILSITAYLIVEAFFKAKSIIPEEKVNLVKGNLGYKIGASGGSFIYNYFKFFWIFTVIPLSFITKLFFKRFNFVEHIAINSFILGQVTLIIGLLSFIIFRFPLLFNPFIYVALIWYIYKVFYNPKYKSDSLIKAFTSILLFIVILFSTVILIGLIKLI</sequence>
<organism evidence="2 3">
    <name type="scientific">Tenacibaculum platacis</name>
    <dbReference type="NCBI Taxonomy" id="3137852"/>
    <lineage>
        <taxon>Bacteria</taxon>
        <taxon>Pseudomonadati</taxon>
        <taxon>Bacteroidota</taxon>
        <taxon>Flavobacteriia</taxon>
        <taxon>Flavobacteriales</taxon>
        <taxon>Flavobacteriaceae</taxon>
        <taxon>Tenacibaculum</taxon>
    </lineage>
</organism>
<evidence type="ECO:0000313" key="3">
    <source>
        <dbReference type="Proteomes" id="UP001497416"/>
    </source>
</evidence>
<comment type="caution">
    <text evidence="2">The sequence shown here is derived from an EMBL/GenBank/DDBJ whole genome shotgun (WGS) entry which is preliminary data.</text>
</comment>
<dbReference type="Proteomes" id="UP001497416">
    <property type="component" value="Unassembled WGS sequence"/>
</dbReference>
<gene>
    <name evidence="2" type="ORF">T190607A01A_10012</name>
</gene>
<keyword evidence="3" id="KW-1185">Reference proteome</keyword>
<feature type="transmembrane region" description="Helical" evidence="1">
    <location>
        <begin position="73"/>
        <end position="94"/>
    </location>
</feature>
<protein>
    <recommendedName>
        <fullName evidence="4">DUF3667 domain-containing protein</fullName>
    </recommendedName>
</protein>
<feature type="transmembrane region" description="Helical" evidence="1">
    <location>
        <begin position="213"/>
        <end position="234"/>
    </location>
</feature>